<dbReference type="Gene3D" id="1.20.1290.10">
    <property type="entry name" value="AhpD-like"/>
    <property type="match status" value="1"/>
</dbReference>
<dbReference type="AlphaFoldDB" id="A0A7X0J2K9"/>
<accession>A0A7X0J2K9</accession>
<dbReference type="GO" id="GO:0051920">
    <property type="term" value="F:peroxiredoxin activity"/>
    <property type="evidence" value="ECO:0007669"/>
    <property type="project" value="InterPro"/>
</dbReference>
<keyword evidence="2" id="KW-0560">Oxidoreductase</keyword>
<dbReference type="InterPro" id="IPR029032">
    <property type="entry name" value="AhpD-like"/>
</dbReference>
<dbReference type="InterPro" id="IPR003779">
    <property type="entry name" value="CMD-like"/>
</dbReference>
<keyword evidence="2" id="KW-0575">Peroxidase</keyword>
<dbReference type="Proteomes" id="UP000521017">
    <property type="component" value="Unassembled WGS sequence"/>
</dbReference>
<organism evidence="2 3">
    <name type="scientific">Pedobacter cryoconitis</name>
    <dbReference type="NCBI Taxonomy" id="188932"/>
    <lineage>
        <taxon>Bacteria</taxon>
        <taxon>Pseudomonadati</taxon>
        <taxon>Bacteroidota</taxon>
        <taxon>Sphingobacteriia</taxon>
        <taxon>Sphingobacteriales</taxon>
        <taxon>Sphingobacteriaceae</taxon>
        <taxon>Pedobacter</taxon>
    </lineage>
</organism>
<dbReference type="NCBIfam" id="TIGR00778">
    <property type="entry name" value="ahpD_dom"/>
    <property type="match status" value="1"/>
</dbReference>
<gene>
    <name evidence="2" type="ORF">HDF25_001438</name>
</gene>
<evidence type="ECO:0000259" key="1">
    <source>
        <dbReference type="Pfam" id="PF02627"/>
    </source>
</evidence>
<protein>
    <submittedName>
        <fullName evidence="2">AhpD family alkylhydroperoxidase</fullName>
    </submittedName>
</protein>
<dbReference type="PANTHER" id="PTHR34846:SF10">
    <property type="entry name" value="CYTOPLASMIC PROTEIN"/>
    <property type="match status" value="1"/>
</dbReference>
<dbReference type="PANTHER" id="PTHR34846">
    <property type="entry name" value="4-CARBOXYMUCONOLACTONE DECARBOXYLASE FAMILY PROTEIN (AFU_ORTHOLOGUE AFUA_6G11590)"/>
    <property type="match status" value="1"/>
</dbReference>
<dbReference type="InterPro" id="IPR004675">
    <property type="entry name" value="AhpD_core"/>
</dbReference>
<evidence type="ECO:0000313" key="3">
    <source>
        <dbReference type="Proteomes" id="UP000521017"/>
    </source>
</evidence>
<dbReference type="Pfam" id="PF02627">
    <property type="entry name" value="CMD"/>
    <property type="match status" value="1"/>
</dbReference>
<sequence length="140" mass="15697">MNYVEISKEAVGHLYQSHRSLRKSVLDIKLIMLAELRVSQLNGCAYCCGFHAAELRESGISQALLDVLPGWKLSAAFDAKQRLVLQWAESVTLLQNDIPDHLEQLKVLFSSEELVDLTTSISLMSALNRLRITLADKETI</sequence>
<name>A0A7X0J2K9_9SPHI</name>
<comment type="caution">
    <text evidence="2">The sequence shown here is derived from an EMBL/GenBank/DDBJ whole genome shotgun (WGS) entry which is preliminary data.</text>
</comment>
<dbReference type="EMBL" id="JACHCC010000003">
    <property type="protein sequence ID" value="MBB6499297.1"/>
    <property type="molecule type" value="Genomic_DNA"/>
</dbReference>
<reference evidence="2 3" key="1">
    <citation type="submission" date="2020-08" db="EMBL/GenBank/DDBJ databases">
        <title>Genomic Encyclopedia of Type Strains, Phase IV (KMG-V): Genome sequencing to study the core and pangenomes of soil and plant-associated prokaryotes.</title>
        <authorList>
            <person name="Whitman W."/>
        </authorList>
    </citation>
    <scope>NUCLEOTIDE SEQUENCE [LARGE SCALE GENOMIC DNA]</scope>
    <source>
        <strain evidence="2 3">M2T3</strain>
    </source>
</reference>
<proteinExistence type="predicted"/>
<feature type="domain" description="Carboxymuconolactone decarboxylase-like" evidence="1">
    <location>
        <begin position="23"/>
        <end position="89"/>
    </location>
</feature>
<dbReference type="RefSeq" id="WP_184624029.1">
    <property type="nucleotide sequence ID" value="NZ_JACHCC010000003.1"/>
</dbReference>
<dbReference type="SUPFAM" id="SSF69118">
    <property type="entry name" value="AhpD-like"/>
    <property type="match status" value="1"/>
</dbReference>
<evidence type="ECO:0000313" key="2">
    <source>
        <dbReference type="EMBL" id="MBB6499297.1"/>
    </source>
</evidence>